<evidence type="ECO:0000259" key="1">
    <source>
        <dbReference type="Pfam" id="PF18623"/>
    </source>
</evidence>
<dbReference type="Proteomes" id="UP000886818">
    <property type="component" value="Chromosome"/>
</dbReference>
<name>A0ABX8RCY1_9CLOT</name>
<dbReference type="EMBL" id="CP078093">
    <property type="protein sequence ID" value="QXM06631.1"/>
    <property type="molecule type" value="Genomic_DNA"/>
</dbReference>
<evidence type="ECO:0000313" key="3">
    <source>
        <dbReference type="Proteomes" id="UP000886818"/>
    </source>
</evidence>
<organism evidence="2 3">
    <name type="scientific">Crassaminicella indica</name>
    <dbReference type="NCBI Taxonomy" id="2855394"/>
    <lineage>
        <taxon>Bacteria</taxon>
        <taxon>Bacillati</taxon>
        <taxon>Bacillota</taxon>
        <taxon>Clostridia</taxon>
        <taxon>Eubacteriales</taxon>
        <taxon>Clostridiaceae</taxon>
        <taxon>Crassaminicella</taxon>
    </lineage>
</organism>
<evidence type="ECO:0000313" key="2">
    <source>
        <dbReference type="EMBL" id="QXM06631.1"/>
    </source>
</evidence>
<proteinExistence type="predicted"/>
<dbReference type="RefSeq" id="WP_218283327.1">
    <property type="nucleotide sequence ID" value="NZ_CP078093.1"/>
</dbReference>
<dbReference type="Pfam" id="PF18623">
    <property type="entry name" value="TnsE_C"/>
    <property type="match status" value="1"/>
</dbReference>
<keyword evidence="3" id="KW-1185">Reference proteome</keyword>
<gene>
    <name evidence="2" type="ORF">KVH43_02455</name>
</gene>
<feature type="domain" description="TnsE C-terminal" evidence="1">
    <location>
        <begin position="349"/>
        <end position="475"/>
    </location>
</feature>
<sequence>MDKPYKLNNKWMLDVYFKGYKEIKKITFDWATIHFLAFGRYYKDGNINNSEIKKDATIIDLDLSDIAFEIVEDFLELEAEGSKKDIPTKIFVGHKDQVEYRIPALEIIRAIIATNRFLLNRIVELDSLDKYFIYSYDKQRNLHINFFDEYERKLLNTEYVKHLAWIITNESILKMFNQVGMKLWLKENISFDFLFNRFNIKARIRKKKHIIRILEIMEFREKEINAQEIFISSKYIKHIRKINQPKKRKYRALKETDDKKLDPKVDGSKNSESDFVETSNIKHAYSKDSKINRVKIGESYVRDNEDENTKLYEIENEALRTTADTGGIDRARGLEYKSVDDISVEGELEEFIEIMKLLKSKPNIKDVQVMINALPEGKKGKKFSKLHDGKTKRQYVVGKITMNNGKEISLLEVEREERSLSILLLYAVKAINWGNVYLKVILGLVNKNGTWDSQGLKKLEGKGIFSKRIRHKYDKSSIYDKCEYIYEKIIENS</sequence>
<protein>
    <recommendedName>
        <fullName evidence="1">TnsE C-terminal domain-containing protein</fullName>
    </recommendedName>
</protein>
<reference evidence="2" key="1">
    <citation type="submission" date="2021-07" db="EMBL/GenBank/DDBJ databases">
        <title>Complete genome sequence of Crassaminicella sp. 143-21, isolated from a deep-sea hydrothermal vent.</title>
        <authorList>
            <person name="Li X."/>
        </authorList>
    </citation>
    <scope>NUCLEOTIDE SEQUENCE</scope>
    <source>
        <strain evidence="2">143-21</strain>
    </source>
</reference>
<accession>A0ABX8RCY1</accession>
<dbReference type="InterPro" id="IPR041419">
    <property type="entry name" value="TnsE_C"/>
</dbReference>